<name>A0A178MFM3_9CHLR</name>
<dbReference type="InterPro" id="IPR002847">
    <property type="entry name" value="F420-0_gamma-glut_ligase-dom"/>
</dbReference>
<dbReference type="SUPFAM" id="SSF144010">
    <property type="entry name" value="CofE-like"/>
    <property type="match status" value="1"/>
</dbReference>
<dbReference type="PANTHER" id="PTHR47917">
    <property type="match status" value="1"/>
</dbReference>
<sequence length="253" mass="26971">MTSQSEIRIIPLRGIGEVRPGDDLAAILATAIDDVGGLVAGDILVVTQKIVSKAEGRLVDPATIEPSPFAHQIARTAKKDAHYQEVVLRESKRIVKMANGVLITETHHGFVCANSGVDESNVDGGRRLALLPVDPDASAAALRAALAARYDHAPAVIITDTFGRPWREGQVNVAIGVAGIAPLRDFAGVADSYGYTMQATLIAVADELAAAAELVMGKIDRVPAALVRGYQYQPSETATARQLIRDPRFDLFR</sequence>
<evidence type="ECO:0000256" key="5">
    <source>
        <dbReference type="ARBA" id="ARBA00022958"/>
    </source>
</evidence>
<keyword evidence="7" id="KW-0464">Manganese</keyword>
<keyword evidence="4" id="KW-0460">Magnesium</keyword>
<evidence type="ECO:0000313" key="10">
    <source>
        <dbReference type="Proteomes" id="UP000078287"/>
    </source>
</evidence>
<accession>A0A178MFM3</accession>
<keyword evidence="10" id="KW-1185">Reference proteome</keyword>
<keyword evidence="1 9" id="KW-0436">Ligase</keyword>
<dbReference type="STRING" id="1707952.A6A03_11415"/>
<dbReference type="NCBIfam" id="TIGR01916">
    <property type="entry name" value="F420_cofE"/>
    <property type="match status" value="1"/>
</dbReference>
<dbReference type="Proteomes" id="UP000078287">
    <property type="component" value="Unassembled WGS sequence"/>
</dbReference>
<dbReference type="GO" id="GO:0005525">
    <property type="term" value="F:GTP binding"/>
    <property type="evidence" value="ECO:0007669"/>
    <property type="project" value="UniProtKB-KW"/>
</dbReference>
<dbReference type="GO" id="GO:0052618">
    <property type="term" value="F:coenzyme F420-0:L-glutamate ligase activity"/>
    <property type="evidence" value="ECO:0007669"/>
    <property type="project" value="TreeGrafter"/>
</dbReference>
<dbReference type="AlphaFoldDB" id="A0A178MFM3"/>
<evidence type="ECO:0000256" key="1">
    <source>
        <dbReference type="ARBA" id="ARBA00022598"/>
    </source>
</evidence>
<dbReference type="PANTHER" id="PTHR47917:SF1">
    <property type="entry name" value="COENZYME F420:L-GLUTAMATE LIGASE"/>
    <property type="match status" value="1"/>
</dbReference>
<dbReference type="Pfam" id="PF01996">
    <property type="entry name" value="F420_ligase"/>
    <property type="match status" value="1"/>
</dbReference>
<gene>
    <name evidence="9" type="ORF">A6A03_11415</name>
</gene>
<keyword evidence="2" id="KW-0479">Metal-binding</keyword>
<evidence type="ECO:0000256" key="4">
    <source>
        <dbReference type="ARBA" id="ARBA00022842"/>
    </source>
</evidence>
<dbReference type="EMBL" id="LWQS01000041">
    <property type="protein sequence ID" value="OAN46908.1"/>
    <property type="molecule type" value="Genomic_DNA"/>
</dbReference>
<evidence type="ECO:0000256" key="2">
    <source>
        <dbReference type="ARBA" id="ARBA00022723"/>
    </source>
</evidence>
<proteinExistence type="predicted"/>
<protein>
    <submittedName>
        <fullName evidence="9">F420-0--gamma-glutamyl ligase</fullName>
    </submittedName>
</protein>
<keyword evidence="5" id="KW-0630">Potassium</keyword>
<dbReference type="RefSeq" id="WP_066785188.1">
    <property type="nucleotide sequence ID" value="NZ_LWQS01000041.1"/>
</dbReference>
<dbReference type="Gene3D" id="3.30.1330.100">
    <property type="entry name" value="CofE-like"/>
    <property type="match status" value="1"/>
</dbReference>
<feature type="domain" description="Coenzyme F420:L-glutamate ligase-like" evidence="8">
    <location>
        <begin position="15"/>
        <end position="229"/>
    </location>
</feature>
<organism evidence="9 10">
    <name type="scientific">Chloroflexus islandicus</name>
    <dbReference type="NCBI Taxonomy" id="1707952"/>
    <lineage>
        <taxon>Bacteria</taxon>
        <taxon>Bacillati</taxon>
        <taxon>Chloroflexota</taxon>
        <taxon>Chloroflexia</taxon>
        <taxon>Chloroflexales</taxon>
        <taxon>Chloroflexineae</taxon>
        <taxon>Chloroflexaceae</taxon>
        <taxon>Chloroflexus</taxon>
    </lineage>
</organism>
<dbReference type="GO" id="GO:0046872">
    <property type="term" value="F:metal ion binding"/>
    <property type="evidence" value="ECO:0007669"/>
    <property type="project" value="UniProtKB-KW"/>
</dbReference>
<reference evidence="9 10" key="1">
    <citation type="submission" date="2016-04" db="EMBL/GenBank/DDBJ databases">
        <title>Chloroflexus islandicus sp. nov., a thermophilic filamentous anoxygenic phototrophic bacterium from geyser Strokkur (Iceland).</title>
        <authorList>
            <person name="Gaisin V.A."/>
            <person name="Kalashnikov A.M."/>
            <person name="Sukhacheva M.V."/>
            <person name="Grouzdev D.S."/>
            <person name="Ivanov T.M."/>
            <person name="Kuznetsov B."/>
            <person name="Gorlenko V.M."/>
        </authorList>
    </citation>
    <scope>NUCLEOTIDE SEQUENCE [LARGE SCALE GENOMIC DNA]</scope>
    <source>
        <strain evidence="10">isl-2</strain>
    </source>
</reference>
<comment type="caution">
    <text evidence="9">The sequence shown here is derived from an EMBL/GenBank/DDBJ whole genome shotgun (WGS) entry which is preliminary data.</text>
</comment>
<evidence type="ECO:0000256" key="6">
    <source>
        <dbReference type="ARBA" id="ARBA00023134"/>
    </source>
</evidence>
<keyword evidence="6" id="KW-0342">GTP-binding</keyword>
<evidence type="ECO:0000259" key="8">
    <source>
        <dbReference type="Pfam" id="PF01996"/>
    </source>
</evidence>
<evidence type="ECO:0000256" key="3">
    <source>
        <dbReference type="ARBA" id="ARBA00022741"/>
    </source>
</evidence>
<dbReference type="OrthoDB" id="9788295at2"/>
<evidence type="ECO:0000313" key="9">
    <source>
        <dbReference type="EMBL" id="OAN46908.1"/>
    </source>
</evidence>
<evidence type="ECO:0000256" key="7">
    <source>
        <dbReference type="ARBA" id="ARBA00023211"/>
    </source>
</evidence>
<dbReference type="InterPro" id="IPR008225">
    <property type="entry name" value="F420-0_g-glutamyl_ligase"/>
</dbReference>
<dbReference type="Gene3D" id="3.90.1660.10">
    <property type="entry name" value="CofE-like domain"/>
    <property type="match status" value="1"/>
</dbReference>
<keyword evidence="3" id="KW-0547">Nucleotide-binding</keyword>